<feature type="transmembrane region" description="Helical" evidence="9">
    <location>
        <begin position="45"/>
        <end position="64"/>
    </location>
</feature>
<gene>
    <name evidence="10" type="ORF">H8S57_03320</name>
</gene>
<accession>A0A8J6JDG5</accession>
<keyword evidence="6" id="KW-0769">Symport</keyword>
<evidence type="ECO:0000256" key="1">
    <source>
        <dbReference type="ARBA" id="ARBA00006430"/>
    </source>
</evidence>
<comment type="caution">
    <text evidence="10">The sequence shown here is derived from an EMBL/GenBank/DDBJ whole genome shotgun (WGS) entry which is preliminary data.</text>
</comment>
<evidence type="ECO:0000256" key="5">
    <source>
        <dbReference type="ARBA" id="ARBA00022692"/>
    </source>
</evidence>
<dbReference type="EMBL" id="JACOPP010000003">
    <property type="protein sequence ID" value="MBC5732760.1"/>
    <property type="molecule type" value="Genomic_DNA"/>
</dbReference>
<dbReference type="RefSeq" id="WP_186906663.1">
    <property type="nucleotide sequence ID" value="NZ_JACOPP010000003.1"/>
</dbReference>
<evidence type="ECO:0000256" key="6">
    <source>
        <dbReference type="ARBA" id="ARBA00022847"/>
    </source>
</evidence>
<keyword evidence="11" id="KW-1185">Reference proteome</keyword>
<dbReference type="GO" id="GO:0016020">
    <property type="term" value="C:membrane"/>
    <property type="evidence" value="ECO:0007669"/>
    <property type="project" value="InterPro"/>
</dbReference>
<protein>
    <submittedName>
        <fullName evidence="10">2-keto-3-deoxygluconate permease</fullName>
    </submittedName>
</protein>
<dbReference type="GO" id="GO:0015649">
    <property type="term" value="F:2-keto-3-deoxygluconate:proton symporter activity"/>
    <property type="evidence" value="ECO:0007669"/>
    <property type="project" value="InterPro"/>
</dbReference>
<evidence type="ECO:0000256" key="3">
    <source>
        <dbReference type="ARBA" id="ARBA00022475"/>
    </source>
</evidence>
<feature type="transmembrane region" description="Helical" evidence="9">
    <location>
        <begin position="136"/>
        <end position="157"/>
    </location>
</feature>
<evidence type="ECO:0000256" key="7">
    <source>
        <dbReference type="ARBA" id="ARBA00022989"/>
    </source>
</evidence>
<name>A0A8J6JDG5_9FIRM</name>
<keyword evidence="7 9" id="KW-1133">Transmembrane helix</keyword>
<proteinExistence type="inferred from homology"/>
<dbReference type="AlphaFoldDB" id="A0A8J6JDG5"/>
<comment type="similarity">
    <text evidence="1">Belongs to the KdgT transporter family.</text>
</comment>
<keyword evidence="5 9" id="KW-0812">Transmembrane</keyword>
<evidence type="ECO:0000313" key="10">
    <source>
        <dbReference type="EMBL" id="MBC5732760.1"/>
    </source>
</evidence>
<keyword evidence="8 9" id="KW-0472">Membrane</keyword>
<sequence>MKILKTIQKVPGGLMVVPLFLGAIVNLVFPQFLDLGGMTTATFKSGASAFIGASLMCVGSQITVTRVGEPLKRGAVLLIAKFLAGFVPTVIANMIWGPAGVLGITPLMLLAAVTNSNGGMYLGLMTNFGDENDLGAQSLLGINDGPFLTLLGLGLAGVTSFDWKSLLASVVPLIVGIILGNLDKDIRKFLQPGIMFTLPFLAFCLGTGLNLRNIVTGGAIGIVLGVLVVVLTGIFTITADKLILRRPGYAGAAICTTAGNAVAVPAIIAEASPNLAYQVESATAAVATAVIVTAILCPIVTSLMAKKFGCPKLEREALANQDVKG</sequence>
<dbReference type="Pfam" id="PF03812">
    <property type="entry name" value="KdgT"/>
    <property type="match status" value="1"/>
</dbReference>
<organism evidence="10 11">
    <name type="scientific">Lawsonibacter hominis</name>
    <dbReference type="NCBI Taxonomy" id="2763053"/>
    <lineage>
        <taxon>Bacteria</taxon>
        <taxon>Bacillati</taxon>
        <taxon>Bacillota</taxon>
        <taxon>Clostridia</taxon>
        <taxon>Eubacteriales</taxon>
        <taxon>Oscillospiraceae</taxon>
        <taxon>Lawsonibacter</taxon>
    </lineage>
</organism>
<evidence type="ECO:0000256" key="8">
    <source>
        <dbReference type="ARBA" id="ARBA00023136"/>
    </source>
</evidence>
<feature type="transmembrane region" description="Helical" evidence="9">
    <location>
        <begin position="281"/>
        <end position="305"/>
    </location>
</feature>
<feature type="transmembrane region" description="Helical" evidence="9">
    <location>
        <begin position="163"/>
        <end position="182"/>
    </location>
</feature>
<keyword evidence="2" id="KW-0813">Transport</keyword>
<evidence type="ECO:0000256" key="2">
    <source>
        <dbReference type="ARBA" id="ARBA00022448"/>
    </source>
</evidence>
<evidence type="ECO:0000256" key="4">
    <source>
        <dbReference type="ARBA" id="ARBA00022597"/>
    </source>
</evidence>
<evidence type="ECO:0000256" key="9">
    <source>
        <dbReference type="SAM" id="Phobius"/>
    </source>
</evidence>
<feature type="transmembrane region" description="Helical" evidence="9">
    <location>
        <begin position="76"/>
        <end position="96"/>
    </location>
</feature>
<feature type="transmembrane region" description="Helical" evidence="9">
    <location>
        <begin position="249"/>
        <end position="269"/>
    </location>
</feature>
<dbReference type="Proteomes" id="UP000661435">
    <property type="component" value="Unassembled WGS sequence"/>
</dbReference>
<feature type="transmembrane region" description="Helical" evidence="9">
    <location>
        <begin position="189"/>
        <end position="208"/>
    </location>
</feature>
<dbReference type="InterPro" id="IPR004684">
    <property type="entry name" value="2keto-3dGluconate_permease"/>
</dbReference>
<keyword evidence="4" id="KW-0762">Sugar transport</keyword>
<feature type="transmembrane region" description="Helical" evidence="9">
    <location>
        <begin position="12"/>
        <end position="33"/>
    </location>
</feature>
<keyword evidence="3" id="KW-1003">Cell membrane</keyword>
<feature type="transmembrane region" description="Helical" evidence="9">
    <location>
        <begin position="102"/>
        <end position="124"/>
    </location>
</feature>
<reference evidence="10" key="1">
    <citation type="submission" date="2020-08" db="EMBL/GenBank/DDBJ databases">
        <title>Genome public.</title>
        <authorList>
            <person name="Liu C."/>
            <person name="Sun Q."/>
        </authorList>
    </citation>
    <scope>NUCLEOTIDE SEQUENCE</scope>
    <source>
        <strain evidence="10">NSJ-51</strain>
    </source>
</reference>
<feature type="transmembrane region" description="Helical" evidence="9">
    <location>
        <begin position="214"/>
        <end position="237"/>
    </location>
</feature>
<evidence type="ECO:0000313" key="11">
    <source>
        <dbReference type="Proteomes" id="UP000661435"/>
    </source>
</evidence>